<dbReference type="InterPro" id="IPR039536">
    <property type="entry name" value="TetR_C_Proteobacteria"/>
</dbReference>
<keyword evidence="7" id="KW-1185">Reference proteome</keyword>
<keyword evidence="3" id="KW-0804">Transcription</keyword>
<dbReference type="KEGG" id="mya:MORIYA_1303"/>
<dbReference type="FunFam" id="1.10.10.60:FF:000141">
    <property type="entry name" value="TetR family transcriptional regulator"/>
    <property type="match status" value="1"/>
</dbReference>
<dbReference type="PRINTS" id="PR00455">
    <property type="entry name" value="HTHTETR"/>
</dbReference>
<dbReference type="PANTHER" id="PTHR30055">
    <property type="entry name" value="HTH-TYPE TRANSCRIPTIONAL REGULATOR RUTR"/>
    <property type="match status" value="1"/>
</dbReference>
<dbReference type="OrthoDB" id="116240at2"/>
<dbReference type="InterPro" id="IPR001647">
    <property type="entry name" value="HTH_TetR"/>
</dbReference>
<feature type="domain" description="HTH tetR-type" evidence="5">
    <location>
        <begin position="9"/>
        <end position="69"/>
    </location>
</feature>
<dbReference type="RefSeq" id="WP_112713549.1">
    <property type="nucleotide sequence ID" value="NZ_LS483250.1"/>
</dbReference>
<proteinExistence type="predicted"/>
<dbReference type="Pfam" id="PF14246">
    <property type="entry name" value="TetR_C_7"/>
    <property type="match status" value="1"/>
</dbReference>
<dbReference type="PROSITE" id="PS50977">
    <property type="entry name" value="HTH_TETR_2"/>
    <property type="match status" value="1"/>
</dbReference>
<feature type="DNA-binding region" description="H-T-H motif" evidence="4">
    <location>
        <begin position="32"/>
        <end position="51"/>
    </location>
</feature>
<dbReference type="GO" id="GO:0000976">
    <property type="term" value="F:transcription cis-regulatory region binding"/>
    <property type="evidence" value="ECO:0007669"/>
    <property type="project" value="TreeGrafter"/>
</dbReference>
<dbReference type="SUPFAM" id="SSF48498">
    <property type="entry name" value="Tetracyclin repressor-like, C-terminal domain"/>
    <property type="match status" value="1"/>
</dbReference>
<keyword evidence="2 4" id="KW-0238">DNA-binding</keyword>
<evidence type="ECO:0000256" key="2">
    <source>
        <dbReference type="ARBA" id="ARBA00023125"/>
    </source>
</evidence>
<dbReference type="AlphaFoldDB" id="A0A330LP58"/>
<dbReference type="Pfam" id="PF00440">
    <property type="entry name" value="TetR_N"/>
    <property type="match status" value="1"/>
</dbReference>
<dbReference type="EMBL" id="LS483250">
    <property type="protein sequence ID" value="SQD77781.1"/>
    <property type="molecule type" value="Genomic_DNA"/>
</dbReference>
<dbReference type="GO" id="GO:0003700">
    <property type="term" value="F:DNA-binding transcription factor activity"/>
    <property type="evidence" value="ECO:0007669"/>
    <property type="project" value="TreeGrafter"/>
</dbReference>
<dbReference type="InterPro" id="IPR050109">
    <property type="entry name" value="HTH-type_TetR-like_transc_reg"/>
</dbReference>
<evidence type="ECO:0000259" key="5">
    <source>
        <dbReference type="PROSITE" id="PS50977"/>
    </source>
</evidence>
<protein>
    <submittedName>
        <fullName evidence="6">Putative transcriptional regulator, TetR family</fullName>
    </submittedName>
</protein>
<dbReference type="InterPro" id="IPR036271">
    <property type="entry name" value="Tet_transcr_reg_TetR-rel_C_sf"/>
</dbReference>
<evidence type="ECO:0000256" key="4">
    <source>
        <dbReference type="PROSITE-ProRule" id="PRU00335"/>
    </source>
</evidence>
<reference evidence="7" key="1">
    <citation type="submission" date="2018-05" db="EMBL/GenBank/DDBJ databases">
        <authorList>
            <person name="Cea G.-C."/>
            <person name="William W."/>
        </authorList>
    </citation>
    <scope>NUCLEOTIDE SEQUENCE [LARGE SCALE GENOMIC DNA]</scope>
    <source>
        <strain evidence="7">DB21MT 5</strain>
    </source>
</reference>
<dbReference type="Gene3D" id="1.10.10.60">
    <property type="entry name" value="Homeodomain-like"/>
    <property type="match status" value="1"/>
</dbReference>
<evidence type="ECO:0000313" key="7">
    <source>
        <dbReference type="Proteomes" id="UP000250163"/>
    </source>
</evidence>
<dbReference type="PANTHER" id="PTHR30055:SF234">
    <property type="entry name" value="HTH-TYPE TRANSCRIPTIONAL REGULATOR BETI"/>
    <property type="match status" value="1"/>
</dbReference>
<organism evidence="6 7">
    <name type="scientific">Moritella yayanosii</name>
    <dbReference type="NCBI Taxonomy" id="69539"/>
    <lineage>
        <taxon>Bacteria</taxon>
        <taxon>Pseudomonadati</taxon>
        <taxon>Pseudomonadota</taxon>
        <taxon>Gammaproteobacteria</taxon>
        <taxon>Alteromonadales</taxon>
        <taxon>Moritellaceae</taxon>
        <taxon>Moritella</taxon>
    </lineage>
</organism>
<dbReference type="InterPro" id="IPR009057">
    <property type="entry name" value="Homeodomain-like_sf"/>
</dbReference>
<keyword evidence="1" id="KW-0805">Transcription regulation</keyword>
<gene>
    <name evidence="6" type="ORF">MORIYA_1303</name>
</gene>
<dbReference type="Gene3D" id="1.10.357.10">
    <property type="entry name" value="Tetracycline Repressor, domain 2"/>
    <property type="match status" value="1"/>
</dbReference>
<evidence type="ECO:0000313" key="6">
    <source>
        <dbReference type="EMBL" id="SQD77781.1"/>
    </source>
</evidence>
<dbReference type="SUPFAM" id="SSF46689">
    <property type="entry name" value="Homeodomain-like"/>
    <property type="match status" value="1"/>
</dbReference>
<accession>A0A330LP58</accession>
<dbReference type="Proteomes" id="UP000250163">
    <property type="component" value="Chromosome MORIYA"/>
</dbReference>
<sequence length="203" mass="23346">MQKKLTLSQQKYLDIINAAKKYFVEYGFLLANMERIASSAAVSKRTLYRHFKSKKILFESVLIIITDSVNTSLSYKFDDSKSTELQLNEIAYAKIEVLYVTYGMPLARTIVMEFIRQPKMANNFIKNFYHNRAITQWFNEAIEAGRLKPGDTKLMTDVYISLFQGLLFWPQAMSSNAKPTDDVIKSKVDTVTSVFLQSYGLND</sequence>
<evidence type="ECO:0000256" key="3">
    <source>
        <dbReference type="ARBA" id="ARBA00023163"/>
    </source>
</evidence>
<evidence type="ECO:0000256" key="1">
    <source>
        <dbReference type="ARBA" id="ARBA00023015"/>
    </source>
</evidence>
<name>A0A330LP58_9GAMM</name>